<reference evidence="1 2" key="1">
    <citation type="submission" date="2020-04" db="EMBL/GenBank/DDBJ databases">
        <title>Complete genome of a Psychrophilic, Marine, Gas Vacuolate Bacterium Polaromonas vacuolata KCTC 22033T.</title>
        <authorList>
            <person name="Hwang K."/>
            <person name="Kim K.M."/>
        </authorList>
    </citation>
    <scope>NUCLEOTIDE SEQUENCE [LARGE SCALE GENOMIC DNA]</scope>
    <source>
        <strain evidence="1 2">KCTC 22033</strain>
    </source>
</reference>
<dbReference type="AlphaFoldDB" id="A0A6H2HCX1"/>
<dbReference type="KEGG" id="pvac:HC248_03010"/>
<protein>
    <submittedName>
        <fullName evidence="1">Uncharacterized protein</fullName>
    </submittedName>
</protein>
<dbReference type="Proteomes" id="UP000502041">
    <property type="component" value="Chromosome"/>
</dbReference>
<gene>
    <name evidence="1" type="ORF">HC248_03010</name>
</gene>
<dbReference type="EMBL" id="CP051461">
    <property type="protein sequence ID" value="QJC57680.1"/>
    <property type="molecule type" value="Genomic_DNA"/>
</dbReference>
<name>A0A6H2HCX1_9BURK</name>
<evidence type="ECO:0000313" key="2">
    <source>
        <dbReference type="Proteomes" id="UP000502041"/>
    </source>
</evidence>
<sequence length="81" mass="9351">MFVLGLRLFAQREKPLLGSNFLMRLVEKFCVQLMQVARLLPCVWSLISAALDSYFLALCLKYFGWICELEFFVMDSCSSTV</sequence>
<keyword evidence="2" id="KW-1185">Reference proteome</keyword>
<proteinExistence type="predicted"/>
<evidence type="ECO:0000313" key="1">
    <source>
        <dbReference type="EMBL" id="QJC57680.1"/>
    </source>
</evidence>
<organism evidence="1 2">
    <name type="scientific">Polaromonas vacuolata</name>
    <dbReference type="NCBI Taxonomy" id="37448"/>
    <lineage>
        <taxon>Bacteria</taxon>
        <taxon>Pseudomonadati</taxon>
        <taxon>Pseudomonadota</taxon>
        <taxon>Betaproteobacteria</taxon>
        <taxon>Burkholderiales</taxon>
        <taxon>Comamonadaceae</taxon>
        <taxon>Polaromonas</taxon>
    </lineage>
</organism>
<accession>A0A6H2HCX1</accession>